<proteinExistence type="predicted"/>
<sequence>MNFGKDYFYYSEFRFCILESKFSGCYNATARRRCGALDQFLLYRGSTPNRDGGGACGGSDGPAPPIGMVGIATPCVAPWSKANTDGCEKEDGGGGRGGREKLRGNISPDVRERAAREGFGNETEWLEVGNE</sequence>
<evidence type="ECO:0000313" key="3">
    <source>
        <dbReference type="EMBL" id="BAD30849.1"/>
    </source>
</evidence>
<evidence type="ECO:0000256" key="1">
    <source>
        <dbReference type="SAM" id="MobiDB-lite"/>
    </source>
</evidence>
<evidence type="ECO:0000313" key="4">
    <source>
        <dbReference type="Proteomes" id="UP000000763"/>
    </source>
</evidence>
<gene>
    <name evidence="3" type="ORF">OSJNBa0042E08.42</name>
    <name evidence="2" type="ORF">P0474B11.8</name>
</gene>
<name>Q6Z456_ORYSJ</name>
<dbReference type="Proteomes" id="UP000000763">
    <property type="component" value="Chromosome 7"/>
</dbReference>
<evidence type="ECO:0000313" key="2">
    <source>
        <dbReference type="EMBL" id="BAC84013.1"/>
    </source>
</evidence>
<accession>Q6Z456</accession>
<reference evidence="4" key="3">
    <citation type="journal article" date="2005" name="Nature">
        <title>The map-based sequence of the rice genome.</title>
        <authorList>
            <consortium name="International rice genome sequencing project (IRGSP)"/>
            <person name="Matsumoto T."/>
            <person name="Wu J."/>
            <person name="Kanamori H."/>
            <person name="Katayose Y."/>
            <person name="Fujisawa M."/>
            <person name="Namiki N."/>
            <person name="Mizuno H."/>
            <person name="Yamamoto K."/>
            <person name="Antonio B.A."/>
            <person name="Baba T."/>
            <person name="Sakata K."/>
            <person name="Nagamura Y."/>
            <person name="Aoki H."/>
            <person name="Arikawa K."/>
            <person name="Arita K."/>
            <person name="Bito T."/>
            <person name="Chiden Y."/>
            <person name="Fujitsuka N."/>
            <person name="Fukunaka R."/>
            <person name="Hamada M."/>
            <person name="Harada C."/>
            <person name="Hayashi A."/>
            <person name="Hijishita S."/>
            <person name="Honda M."/>
            <person name="Hosokawa S."/>
            <person name="Ichikawa Y."/>
            <person name="Idonuma A."/>
            <person name="Iijima M."/>
            <person name="Ikeda M."/>
            <person name="Ikeno M."/>
            <person name="Ito K."/>
            <person name="Ito S."/>
            <person name="Ito T."/>
            <person name="Ito Y."/>
            <person name="Ito Y."/>
            <person name="Iwabuchi A."/>
            <person name="Kamiya K."/>
            <person name="Karasawa W."/>
            <person name="Kurita K."/>
            <person name="Katagiri S."/>
            <person name="Kikuta A."/>
            <person name="Kobayashi H."/>
            <person name="Kobayashi N."/>
            <person name="Machita K."/>
            <person name="Maehara T."/>
            <person name="Masukawa M."/>
            <person name="Mizubayashi T."/>
            <person name="Mukai Y."/>
            <person name="Nagasaki H."/>
            <person name="Nagata Y."/>
            <person name="Naito S."/>
            <person name="Nakashima M."/>
            <person name="Nakama Y."/>
            <person name="Nakamichi Y."/>
            <person name="Nakamura M."/>
            <person name="Meguro A."/>
            <person name="Negishi M."/>
            <person name="Ohta I."/>
            <person name="Ohta T."/>
            <person name="Okamoto M."/>
            <person name="Ono N."/>
            <person name="Saji S."/>
            <person name="Sakaguchi M."/>
            <person name="Sakai K."/>
            <person name="Shibata M."/>
            <person name="Shimokawa T."/>
            <person name="Song J."/>
            <person name="Takazaki Y."/>
            <person name="Terasawa K."/>
            <person name="Tsugane M."/>
            <person name="Tsuji K."/>
            <person name="Ueda S."/>
            <person name="Waki K."/>
            <person name="Yamagata H."/>
            <person name="Yamamoto M."/>
            <person name="Yamamoto S."/>
            <person name="Yamane H."/>
            <person name="Yoshiki S."/>
            <person name="Yoshihara R."/>
            <person name="Yukawa K."/>
            <person name="Zhong H."/>
            <person name="Yano M."/>
            <person name="Yuan Q."/>
            <person name="Ouyang S."/>
            <person name="Liu J."/>
            <person name="Jones K.M."/>
            <person name="Gansberger K."/>
            <person name="Moffat K."/>
            <person name="Hill J."/>
            <person name="Bera J."/>
            <person name="Fadrosh D."/>
            <person name="Jin S."/>
            <person name="Johri S."/>
            <person name="Kim M."/>
            <person name="Overton L."/>
            <person name="Reardon M."/>
            <person name="Tsitrin T."/>
            <person name="Vuong H."/>
            <person name="Weaver B."/>
            <person name="Ciecko A."/>
            <person name="Tallon L."/>
            <person name="Jackson J."/>
            <person name="Pai G."/>
            <person name="Aken S.V."/>
            <person name="Utterback T."/>
            <person name="Reidmuller S."/>
            <person name="Feldblyum T."/>
            <person name="Hsiao J."/>
            <person name="Zismann V."/>
            <person name="Iobst S."/>
            <person name="de Vazeille A.R."/>
            <person name="Buell C.R."/>
            <person name="Ying K."/>
            <person name="Li Y."/>
            <person name="Lu T."/>
            <person name="Huang Y."/>
            <person name="Zhao Q."/>
            <person name="Feng Q."/>
            <person name="Zhang L."/>
            <person name="Zhu J."/>
            <person name="Weng Q."/>
            <person name="Mu J."/>
            <person name="Lu Y."/>
            <person name="Fan D."/>
            <person name="Liu Y."/>
            <person name="Guan J."/>
            <person name="Zhang Y."/>
            <person name="Yu S."/>
            <person name="Liu X."/>
            <person name="Zhang Y."/>
            <person name="Hong G."/>
            <person name="Han B."/>
            <person name="Choisne N."/>
            <person name="Demange N."/>
            <person name="Orjeda G."/>
            <person name="Samain S."/>
            <person name="Cattolico L."/>
            <person name="Pelletier E."/>
            <person name="Couloux A."/>
            <person name="Segurens B."/>
            <person name="Wincker P."/>
            <person name="D'Hont A."/>
            <person name="Scarpelli C."/>
            <person name="Weissenbach J."/>
            <person name="Salanoubat M."/>
            <person name="Quetier F."/>
            <person name="Yu Y."/>
            <person name="Kim H.R."/>
            <person name="Rambo T."/>
            <person name="Currie J."/>
            <person name="Collura K."/>
            <person name="Luo M."/>
            <person name="Yang T."/>
            <person name="Ammiraju J.S.S."/>
            <person name="Engler F."/>
            <person name="Soderlund C."/>
            <person name="Wing R.A."/>
            <person name="Palmer L.E."/>
            <person name="de la Bastide M."/>
            <person name="Spiegel L."/>
            <person name="Nascimento L."/>
            <person name="Zutavern T."/>
            <person name="O'Shaughnessy A."/>
            <person name="Dike S."/>
            <person name="Dedhia N."/>
            <person name="Preston R."/>
            <person name="Balija V."/>
            <person name="McCombie W.R."/>
            <person name="Chow T."/>
            <person name="Chen H."/>
            <person name="Chung M."/>
            <person name="Chen C."/>
            <person name="Shaw J."/>
            <person name="Wu H."/>
            <person name="Hsiao K."/>
            <person name="Chao Y."/>
            <person name="Chu M."/>
            <person name="Cheng C."/>
            <person name="Hour A."/>
            <person name="Lee P."/>
            <person name="Lin S."/>
            <person name="Lin Y."/>
            <person name="Liou J."/>
            <person name="Liu S."/>
            <person name="Hsing Y."/>
            <person name="Raghuvanshi S."/>
            <person name="Mohanty A."/>
            <person name="Bharti A.K."/>
            <person name="Gaur A."/>
            <person name="Gupta V."/>
            <person name="Kumar D."/>
            <person name="Ravi V."/>
            <person name="Vij S."/>
            <person name="Kapur A."/>
            <person name="Khurana P."/>
            <person name="Khurana P."/>
            <person name="Khurana J.P."/>
            <person name="Tyagi A.K."/>
            <person name="Gaikwad K."/>
            <person name="Singh A."/>
            <person name="Dalal V."/>
            <person name="Srivastava S."/>
            <person name="Dixit A."/>
            <person name="Pal A.K."/>
            <person name="Ghazi I.A."/>
            <person name="Yadav M."/>
            <person name="Pandit A."/>
            <person name="Bhargava A."/>
            <person name="Sureshbabu K."/>
            <person name="Batra K."/>
            <person name="Sharma T.R."/>
            <person name="Mohapatra T."/>
            <person name="Singh N.K."/>
            <person name="Messing J."/>
            <person name="Nelson A.B."/>
            <person name="Fuks G."/>
            <person name="Kavchok S."/>
            <person name="Keizer G."/>
            <person name="Linton E."/>
            <person name="Llaca V."/>
            <person name="Song R."/>
            <person name="Tanyolac B."/>
            <person name="Young S."/>
            <person name="Ho-Il K."/>
            <person name="Hahn J.H."/>
            <person name="Sangsakoo G."/>
            <person name="Vanavichit A."/>
            <person name="de Mattos Luiz.A.T."/>
            <person name="Zimmer P.D."/>
            <person name="Malone G."/>
            <person name="Dellagostin O."/>
            <person name="de Oliveira A.C."/>
            <person name="Bevan M."/>
            <person name="Bancroft I."/>
            <person name="Minx P."/>
            <person name="Cordum H."/>
            <person name="Wilson R."/>
            <person name="Cheng Z."/>
            <person name="Jin W."/>
            <person name="Jiang J."/>
            <person name="Leong S.A."/>
            <person name="Iwama H."/>
            <person name="Gojobori T."/>
            <person name="Itoh T."/>
            <person name="Niimura Y."/>
            <person name="Fujii Y."/>
            <person name="Habara T."/>
            <person name="Sakai H."/>
            <person name="Sato Y."/>
            <person name="Wilson G."/>
            <person name="Kumar K."/>
            <person name="McCouch S."/>
            <person name="Juretic N."/>
            <person name="Hoen D."/>
            <person name="Wright S."/>
            <person name="Bruskiewich R."/>
            <person name="Bureau T."/>
            <person name="Miyao A."/>
            <person name="Hirochika H."/>
            <person name="Nishikawa T."/>
            <person name="Kadowaki K."/>
            <person name="Sugiura M."/>
            <person name="Burr B."/>
            <person name="Sasaki T."/>
        </authorList>
    </citation>
    <scope>NUCLEOTIDE SEQUENCE [LARGE SCALE GENOMIC DNA]</scope>
    <source>
        <strain evidence="4">cv. Nipponbare</strain>
    </source>
</reference>
<dbReference type="EMBL" id="AP005189">
    <property type="protein sequence ID" value="BAC84013.1"/>
    <property type="molecule type" value="Genomic_DNA"/>
</dbReference>
<dbReference type="EMBL" id="AP005104">
    <property type="protein sequence ID" value="BAD30849.1"/>
    <property type="molecule type" value="Genomic_DNA"/>
</dbReference>
<dbReference type="AlphaFoldDB" id="Q6Z456"/>
<feature type="compositionally biased region" description="Basic and acidic residues" evidence="1">
    <location>
        <begin position="86"/>
        <end position="109"/>
    </location>
</feature>
<reference evidence="4" key="4">
    <citation type="journal article" date="2008" name="Nucleic Acids Res.">
        <title>The rice annotation project database (RAP-DB): 2008 update.</title>
        <authorList>
            <consortium name="The rice annotation project (RAP)"/>
        </authorList>
    </citation>
    <scope>GENOME REANNOTATION</scope>
    <source>
        <strain evidence="4">cv. Nipponbare</strain>
    </source>
</reference>
<reference evidence="3" key="1">
    <citation type="submission" date="2002-04" db="EMBL/GenBank/DDBJ databases">
        <title>Oryza sativa nipponbare(GA3) genomic DNA, chromosome 7, BAC clone:OSJNBa0042E08.</title>
        <authorList>
            <person name="Sasaki T."/>
            <person name="Matsumoto T."/>
            <person name="Katayose Y."/>
        </authorList>
    </citation>
    <scope>NUCLEOTIDE SEQUENCE</scope>
</reference>
<feature type="region of interest" description="Disordered" evidence="1">
    <location>
        <begin position="83"/>
        <end position="109"/>
    </location>
</feature>
<reference evidence="2" key="2">
    <citation type="submission" date="2002-05" db="EMBL/GenBank/DDBJ databases">
        <title>Oryza sativa nipponbare(GA3) genomic DNA, chromosome 7, PAC clone:P0474B11.</title>
        <authorList>
            <person name="Sasaki T."/>
            <person name="Matsumoto T."/>
            <person name="Katayose Y."/>
        </authorList>
    </citation>
    <scope>NUCLEOTIDE SEQUENCE</scope>
</reference>
<protein>
    <submittedName>
        <fullName evidence="2">Uncharacterized protein</fullName>
    </submittedName>
</protein>
<organism evidence="2 4">
    <name type="scientific">Oryza sativa subsp. japonica</name>
    <name type="common">Rice</name>
    <dbReference type="NCBI Taxonomy" id="39947"/>
    <lineage>
        <taxon>Eukaryota</taxon>
        <taxon>Viridiplantae</taxon>
        <taxon>Streptophyta</taxon>
        <taxon>Embryophyta</taxon>
        <taxon>Tracheophyta</taxon>
        <taxon>Spermatophyta</taxon>
        <taxon>Magnoliopsida</taxon>
        <taxon>Liliopsida</taxon>
        <taxon>Poales</taxon>
        <taxon>Poaceae</taxon>
        <taxon>BOP clade</taxon>
        <taxon>Oryzoideae</taxon>
        <taxon>Oryzeae</taxon>
        <taxon>Oryzinae</taxon>
        <taxon>Oryza</taxon>
        <taxon>Oryza sativa</taxon>
    </lineage>
</organism>